<feature type="chain" id="PRO_5045832848" evidence="4">
    <location>
        <begin position="21"/>
        <end position="323"/>
    </location>
</feature>
<organism evidence="6 7">
    <name type="scientific">Blautia stercoris</name>
    <dbReference type="NCBI Taxonomy" id="871664"/>
    <lineage>
        <taxon>Bacteria</taxon>
        <taxon>Bacillati</taxon>
        <taxon>Bacillota</taxon>
        <taxon>Clostridia</taxon>
        <taxon>Lachnospirales</taxon>
        <taxon>Lachnospiraceae</taxon>
        <taxon>Blautia</taxon>
    </lineage>
</organism>
<dbReference type="EMBL" id="JACRTP010000001">
    <property type="protein sequence ID" value="MBC8627724.1"/>
    <property type="molecule type" value="Genomic_DNA"/>
</dbReference>
<dbReference type="InterPro" id="IPR025997">
    <property type="entry name" value="SBP_2_dom"/>
</dbReference>
<sequence>MKKWQIGKLGLVLLAGLLMAGCGKTKEEAKAPKYTIGVVTKSKSSEYWMSVCSGMEDAAEKENAEVVILSPDSETDQKTQKKMIKDLLKMPINALAVSTVNSYDNADYIELAKNRGIEVYAYDTPVSDVVLPYVGIDDEKVGYELGQAMAKKLNGTGKVAVIAGSTTQACHEKRILGFKRCMEEYPDIQIEVVKTGYSNLLVSEQDMKELLEEYPDLDGIMTTSAVTALGVAEATKESGILVVTVDAQEDSIEGVKDGKFLAVGAQSGYDIGYETIEYMIESLEKNEIPGEKILDTKILTIDNIDEYSPKKKTQNIKKSQSES</sequence>
<gene>
    <name evidence="6" type="ORF">H8712_03645</name>
</gene>
<comment type="similarity">
    <text evidence="2">Belongs to the bacterial solute-binding protein 2 family.</text>
</comment>
<accession>A0ABR7P8K0</accession>
<evidence type="ECO:0000313" key="7">
    <source>
        <dbReference type="Proteomes" id="UP000661649"/>
    </source>
</evidence>
<dbReference type="InterPro" id="IPR028082">
    <property type="entry name" value="Peripla_BP_I"/>
</dbReference>
<evidence type="ECO:0000259" key="5">
    <source>
        <dbReference type="Pfam" id="PF13407"/>
    </source>
</evidence>
<dbReference type="Pfam" id="PF13407">
    <property type="entry name" value="Peripla_BP_4"/>
    <property type="match status" value="1"/>
</dbReference>
<keyword evidence="3 4" id="KW-0732">Signal</keyword>
<keyword evidence="7" id="KW-1185">Reference proteome</keyword>
<protein>
    <submittedName>
        <fullName evidence="6">Substrate-binding domain-containing protein</fullName>
    </submittedName>
</protein>
<dbReference type="PANTHER" id="PTHR46847">
    <property type="entry name" value="D-ALLOSE-BINDING PERIPLASMIC PROTEIN-RELATED"/>
    <property type="match status" value="1"/>
</dbReference>
<dbReference type="PANTHER" id="PTHR46847:SF1">
    <property type="entry name" value="D-ALLOSE-BINDING PERIPLASMIC PROTEIN-RELATED"/>
    <property type="match status" value="1"/>
</dbReference>
<dbReference type="Proteomes" id="UP000661649">
    <property type="component" value="Unassembled WGS sequence"/>
</dbReference>
<evidence type="ECO:0000256" key="1">
    <source>
        <dbReference type="ARBA" id="ARBA00004196"/>
    </source>
</evidence>
<evidence type="ECO:0000313" key="6">
    <source>
        <dbReference type="EMBL" id="MBC8627724.1"/>
    </source>
</evidence>
<proteinExistence type="inferred from homology"/>
<dbReference type="RefSeq" id="WP_187558241.1">
    <property type="nucleotide sequence ID" value="NZ_JACRTP010000001.1"/>
</dbReference>
<feature type="signal peptide" evidence="4">
    <location>
        <begin position="1"/>
        <end position="20"/>
    </location>
</feature>
<reference evidence="6 7" key="1">
    <citation type="submission" date="2020-08" db="EMBL/GenBank/DDBJ databases">
        <title>Genome public.</title>
        <authorList>
            <person name="Liu C."/>
            <person name="Sun Q."/>
        </authorList>
    </citation>
    <scope>NUCLEOTIDE SEQUENCE [LARGE SCALE GENOMIC DNA]</scope>
    <source>
        <strain evidence="6 7">3_YM_SP_D4_24.mj</strain>
    </source>
</reference>
<evidence type="ECO:0000256" key="3">
    <source>
        <dbReference type="ARBA" id="ARBA00022729"/>
    </source>
</evidence>
<evidence type="ECO:0000256" key="2">
    <source>
        <dbReference type="ARBA" id="ARBA00007639"/>
    </source>
</evidence>
<evidence type="ECO:0000256" key="4">
    <source>
        <dbReference type="SAM" id="SignalP"/>
    </source>
</evidence>
<comment type="subcellular location">
    <subcellularLocation>
        <location evidence="1">Cell envelope</location>
    </subcellularLocation>
</comment>
<dbReference type="SUPFAM" id="SSF53822">
    <property type="entry name" value="Periplasmic binding protein-like I"/>
    <property type="match status" value="1"/>
</dbReference>
<comment type="caution">
    <text evidence="6">The sequence shown here is derived from an EMBL/GenBank/DDBJ whole genome shotgun (WGS) entry which is preliminary data.</text>
</comment>
<dbReference type="Gene3D" id="3.40.50.2300">
    <property type="match status" value="2"/>
</dbReference>
<dbReference type="PROSITE" id="PS51257">
    <property type="entry name" value="PROKAR_LIPOPROTEIN"/>
    <property type="match status" value="1"/>
</dbReference>
<feature type="domain" description="Periplasmic binding protein" evidence="5">
    <location>
        <begin position="36"/>
        <end position="285"/>
    </location>
</feature>
<name>A0ABR7P8K0_9FIRM</name>